<name>A0A4Q4SZ65_9PEZI</name>
<organism evidence="2 3">
    <name type="scientific">Monosporascus ibericus</name>
    <dbReference type="NCBI Taxonomy" id="155417"/>
    <lineage>
        <taxon>Eukaryota</taxon>
        <taxon>Fungi</taxon>
        <taxon>Dikarya</taxon>
        <taxon>Ascomycota</taxon>
        <taxon>Pezizomycotina</taxon>
        <taxon>Sordariomycetes</taxon>
        <taxon>Xylariomycetidae</taxon>
        <taxon>Xylariales</taxon>
        <taxon>Xylariales incertae sedis</taxon>
        <taxon>Monosporascus</taxon>
    </lineage>
</organism>
<dbReference type="InterPro" id="IPR004843">
    <property type="entry name" value="Calcineurin-like_PHP"/>
</dbReference>
<dbReference type="Proteomes" id="UP000293360">
    <property type="component" value="Unassembled WGS sequence"/>
</dbReference>
<evidence type="ECO:0000259" key="1">
    <source>
        <dbReference type="Pfam" id="PF00149"/>
    </source>
</evidence>
<dbReference type="SUPFAM" id="SSF56300">
    <property type="entry name" value="Metallo-dependent phosphatases"/>
    <property type="match status" value="1"/>
</dbReference>
<sequence>MWRFTAGDLTEESKIEEFRSSLSLLISIDAPLKLVIAGNHDFTLDVPTFKKKVSSASQPLEPELVKKEYGDYGEARQLLDSARDSGVVFLDEGTHHFKLDNGASLTVYASPFTPGVSDWGFQYHPQEVHDFAIPQSADVAMTHGPPHGIMDFTDSRKRAGCPFLFGAIARARPKIHCFGHIHEGWGAKLVTWRDQISETPSHFTDIDNSKSTVIGKLSNLKGIKSDTPEMLQEKANKRASHEHDGYLKTSHCSGDEHPLQSGSQTLFINAAAQGTSEEYSMHLPWVVEVELP</sequence>
<evidence type="ECO:0000313" key="3">
    <source>
        <dbReference type="Proteomes" id="UP000293360"/>
    </source>
</evidence>
<dbReference type="InterPro" id="IPR029052">
    <property type="entry name" value="Metallo-depent_PP-like"/>
</dbReference>
<dbReference type="GO" id="GO:0016787">
    <property type="term" value="F:hydrolase activity"/>
    <property type="evidence" value="ECO:0007669"/>
    <property type="project" value="InterPro"/>
</dbReference>
<evidence type="ECO:0000313" key="2">
    <source>
        <dbReference type="EMBL" id="RYO94735.1"/>
    </source>
</evidence>
<protein>
    <recommendedName>
        <fullName evidence="1">Calcineurin-like phosphoesterase domain-containing protein</fullName>
    </recommendedName>
</protein>
<dbReference type="AlphaFoldDB" id="A0A4Q4SZ65"/>
<dbReference type="Pfam" id="PF00149">
    <property type="entry name" value="Metallophos"/>
    <property type="match status" value="1"/>
</dbReference>
<comment type="caution">
    <text evidence="2">The sequence shown here is derived from an EMBL/GenBank/DDBJ whole genome shotgun (WGS) entry which is preliminary data.</text>
</comment>
<dbReference type="EMBL" id="QJNU01000562">
    <property type="protein sequence ID" value="RYO94735.1"/>
    <property type="molecule type" value="Genomic_DNA"/>
</dbReference>
<proteinExistence type="predicted"/>
<reference evidence="2 3" key="1">
    <citation type="submission" date="2018-06" db="EMBL/GenBank/DDBJ databases">
        <title>Complete Genomes of Monosporascus.</title>
        <authorList>
            <person name="Robinson A.J."/>
            <person name="Natvig D.O."/>
        </authorList>
    </citation>
    <scope>NUCLEOTIDE SEQUENCE [LARGE SCALE GENOMIC DNA]</scope>
    <source>
        <strain evidence="2 3">CBS 110550</strain>
    </source>
</reference>
<dbReference type="InterPro" id="IPR051693">
    <property type="entry name" value="UPF0046_metallophosphoest"/>
</dbReference>
<accession>A0A4Q4SZ65</accession>
<gene>
    <name evidence="2" type="ORF">DL764_007792</name>
</gene>
<feature type="domain" description="Calcineurin-like phosphoesterase" evidence="1">
    <location>
        <begin position="6"/>
        <end position="183"/>
    </location>
</feature>
<dbReference type="PANTHER" id="PTHR12905">
    <property type="entry name" value="METALLOPHOSPHOESTERASE"/>
    <property type="match status" value="1"/>
</dbReference>
<dbReference type="OrthoDB" id="630188at2759"/>
<dbReference type="PANTHER" id="PTHR12905:SF0">
    <property type="entry name" value="CALCINEURIN-LIKE PHOSPHOESTERASE DOMAIN-CONTAINING PROTEIN"/>
    <property type="match status" value="1"/>
</dbReference>
<dbReference type="Gene3D" id="3.60.21.10">
    <property type="match status" value="1"/>
</dbReference>
<keyword evidence="3" id="KW-1185">Reference proteome</keyword>